<protein>
    <submittedName>
        <fullName evidence="5">AraC-type DNA-binding protein</fullName>
    </submittedName>
</protein>
<dbReference type="PANTHER" id="PTHR43280">
    <property type="entry name" value="ARAC-FAMILY TRANSCRIPTIONAL REGULATOR"/>
    <property type="match status" value="1"/>
</dbReference>
<dbReference type="Pfam" id="PF12833">
    <property type="entry name" value="HTH_18"/>
    <property type="match status" value="1"/>
</dbReference>
<dbReference type="GO" id="GO:0003700">
    <property type="term" value="F:DNA-binding transcription factor activity"/>
    <property type="evidence" value="ECO:0007669"/>
    <property type="project" value="InterPro"/>
</dbReference>
<dbReference type="Pfam" id="PF02311">
    <property type="entry name" value="AraC_binding"/>
    <property type="match status" value="1"/>
</dbReference>
<evidence type="ECO:0000313" key="5">
    <source>
        <dbReference type="EMBL" id="SHI18600.1"/>
    </source>
</evidence>
<dbReference type="EMBL" id="FQXU01000007">
    <property type="protein sequence ID" value="SHI18600.1"/>
    <property type="molecule type" value="Genomic_DNA"/>
</dbReference>
<gene>
    <name evidence="5" type="ORF">SAMN02745941_02522</name>
</gene>
<dbReference type="Gene3D" id="2.60.120.10">
    <property type="entry name" value="Jelly Rolls"/>
    <property type="match status" value="1"/>
</dbReference>
<dbReference type="PROSITE" id="PS00041">
    <property type="entry name" value="HTH_ARAC_FAMILY_1"/>
    <property type="match status" value="1"/>
</dbReference>
<evidence type="ECO:0000259" key="4">
    <source>
        <dbReference type="PROSITE" id="PS01124"/>
    </source>
</evidence>
<feature type="domain" description="HTH araC/xylS-type" evidence="4">
    <location>
        <begin position="195"/>
        <end position="293"/>
    </location>
</feature>
<dbReference type="InterPro" id="IPR018060">
    <property type="entry name" value="HTH_AraC"/>
</dbReference>
<dbReference type="GO" id="GO:0043565">
    <property type="term" value="F:sequence-specific DNA binding"/>
    <property type="evidence" value="ECO:0007669"/>
    <property type="project" value="InterPro"/>
</dbReference>
<dbReference type="InterPro" id="IPR009057">
    <property type="entry name" value="Homeodomain-like_sf"/>
</dbReference>
<dbReference type="Gene3D" id="1.10.10.60">
    <property type="entry name" value="Homeodomain-like"/>
    <property type="match status" value="2"/>
</dbReference>
<dbReference type="AlphaFoldDB" id="A0A1M5Z2X5"/>
<dbReference type="InterPro" id="IPR037923">
    <property type="entry name" value="HTH-like"/>
</dbReference>
<evidence type="ECO:0000256" key="2">
    <source>
        <dbReference type="ARBA" id="ARBA00023125"/>
    </source>
</evidence>
<dbReference type="SUPFAM" id="SSF51215">
    <property type="entry name" value="Regulatory protein AraC"/>
    <property type="match status" value="1"/>
</dbReference>
<dbReference type="InterPro" id="IPR014710">
    <property type="entry name" value="RmlC-like_jellyroll"/>
</dbReference>
<dbReference type="Proteomes" id="UP000184241">
    <property type="component" value="Unassembled WGS sequence"/>
</dbReference>
<evidence type="ECO:0000256" key="1">
    <source>
        <dbReference type="ARBA" id="ARBA00023015"/>
    </source>
</evidence>
<reference evidence="5 6" key="1">
    <citation type="submission" date="2016-11" db="EMBL/GenBank/DDBJ databases">
        <authorList>
            <person name="Jaros S."/>
            <person name="Januszkiewicz K."/>
            <person name="Wedrychowicz H."/>
        </authorList>
    </citation>
    <scope>NUCLEOTIDE SEQUENCE [LARGE SCALE GENOMIC DNA]</scope>
    <source>
        <strain evidence="5 6">DSM 6191</strain>
    </source>
</reference>
<keyword evidence="3" id="KW-0804">Transcription</keyword>
<organism evidence="5 6">
    <name type="scientific">Clostridium intestinale DSM 6191</name>
    <dbReference type="NCBI Taxonomy" id="1121320"/>
    <lineage>
        <taxon>Bacteria</taxon>
        <taxon>Bacillati</taxon>
        <taxon>Bacillota</taxon>
        <taxon>Clostridia</taxon>
        <taxon>Eubacteriales</taxon>
        <taxon>Clostridiaceae</taxon>
        <taxon>Clostridium</taxon>
    </lineage>
</organism>
<name>A0A1M5Z2X5_9CLOT</name>
<evidence type="ECO:0000313" key="6">
    <source>
        <dbReference type="Proteomes" id="UP000184241"/>
    </source>
</evidence>
<dbReference type="SUPFAM" id="SSF46689">
    <property type="entry name" value="Homeodomain-like"/>
    <property type="match status" value="2"/>
</dbReference>
<dbReference type="PANTHER" id="PTHR43280:SF28">
    <property type="entry name" value="HTH-TYPE TRANSCRIPTIONAL ACTIVATOR RHAS"/>
    <property type="match status" value="1"/>
</dbReference>
<dbReference type="InterPro" id="IPR018062">
    <property type="entry name" value="HTH_AraC-typ_CS"/>
</dbReference>
<dbReference type="RefSeq" id="WP_073019967.1">
    <property type="nucleotide sequence ID" value="NZ_FQXU01000007.1"/>
</dbReference>
<dbReference type="InterPro" id="IPR003313">
    <property type="entry name" value="AraC-bd"/>
</dbReference>
<proteinExistence type="predicted"/>
<keyword evidence="1" id="KW-0805">Transcription regulation</keyword>
<dbReference type="PRINTS" id="PR00032">
    <property type="entry name" value="HTHARAC"/>
</dbReference>
<keyword evidence="2 5" id="KW-0238">DNA-binding</keyword>
<dbReference type="PROSITE" id="PS01124">
    <property type="entry name" value="HTH_ARAC_FAMILY_2"/>
    <property type="match status" value="1"/>
</dbReference>
<sequence length="297" mass="34453">MEKVIVTNENDMEMILHGTTELPLKVSDESILNYKNNYFNCHWHKEIELTYVYEGEMLYQANNHETVLSAGDCSFVNSKALHLGSAIDGKSCHYKVITFNPDLLGVEETAIQKKYVQPILNCNKLSLYLFKADNEWENKIVEMIKKIIFIYEEKSPCYEIEITAILINIWGIFYQNTRSILKEEGNNPKSIDYIKNVVTFIHKNFSSKISLEDMAKAANISKSECSHSFKRYMKETPFEYLLRYRVKRSMAILLKENSSITEIALAVGFSNASYYSEVFKRYIGVTPREYKKLGVNK</sequence>
<evidence type="ECO:0000256" key="3">
    <source>
        <dbReference type="ARBA" id="ARBA00023163"/>
    </source>
</evidence>
<accession>A0A1M5Z2X5</accession>
<dbReference type="SMART" id="SM00342">
    <property type="entry name" value="HTH_ARAC"/>
    <property type="match status" value="1"/>
</dbReference>
<dbReference type="InterPro" id="IPR020449">
    <property type="entry name" value="Tscrpt_reg_AraC-type_HTH"/>
</dbReference>